<dbReference type="InterPro" id="IPR035901">
    <property type="entry name" value="GIY-YIG_endonuc_sf"/>
</dbReference>
<evidence type="ECO:0000256" key="2">
    <source>
        <dbReference type="ARBA" id="ARBA00022763"/>
    </source>
</evidence>
<evidence type="ECO:0000256" key="7">
    <source>
        <dbReference type="HAMAP-Rule" id="MF_00203"/>
    </source>
</evidence>
<dbReference type="InterPro" id="IPR050066">
    <property type="entry name" value="UvrABC_protein_C"/>
</dbReference>
<dbReference type="InterPro" id="IPR004791">
    <property type="entry name" value="UvrC"/>
</dbReference>
<gene>
    <name evidence="7 10" type="primary">uvrC</name>
    <name evidence="10" type="ORF">GCM10023311_12570</name>
</gene>
<dbReference type="PROSITE" id="PS50165">
    <property type="entry name" value="UVRC"/>
    <property type="match status" value="1"/>
</dbReference>
<dbReference type="Proteomes" id="UP001500433">
    <property type="component" value="Unassembled WGS sequence"/>
</dbReference>
<keyword evidence="3 7" id="KW-0228">DNA excision</keyword>
<feature type="domain" description="UvrC family homology region profile" evidence="9">
    <location>
        <begin position="262"/>
        <end position="476"/>
    </location>
</feature>
<dbReference type="Gene3D" id="1.10.150.20">
    <property type="entry name" value="5' to 3' exonuclease, C-terminal subdomain"/>
    <property type="match status" value="1"/>
</dbReference>
<evidence type="ECO:0000256" key="6">
    <source>
        <dbReference type="ARBA" id="ARBA00023236"/>
    </source>
</evidence>
<keyword evidence="11" id="KW-1185">Reference proteome</keyword>
<dbReference type="SMART" id="SM00465">
    <property type="entry name" value="GIYc"/>
    <property type="match status" value="1"/>
</dbReference>
<comment type="similarity">
    <text evidence="7">Belongs to the UvrC family.</text>
</comment>
<dbReference type="InterPro" id="IPR010994">
    <property type="entry name" value="RuvA_2-like"/>
</dbReference>
<keyword evidence="5 7" id="KW-0234">DNA repair</keyword>
<dbReference type="InterPro" id="IPR038476">
    <property type="entry name" value="UvrC_RNase_H_dom_sf"/>
</dbReference>
<dbReference type="InterPro" id="IPR000305">
    <property type="entry name" value="GIY-YIG_endonuc"/>
</dbReference>
<organism evidence="10 11">
    <name type="scientific">Flaviramulus aquimarinus</name>
    <dbReference type="NCBI Taxonomy" id="1170456"/>
    <lineage>
        <taxon>Bacteria</taxon>
        <taxon>Pseudomonadati</taxon>
        <taxon>Bacteroidota</taxon>
        <taxon>Flavobacteriia</taxon>
        <taxon>Flavobacteriales</taxon>
        <taxon>Flavobacteriaceae</taxon>
        <taxon>Flaviramulus</taxon>
    </lineage>
</organism>
<dbReference type="SUPFAM" id="SSF82771">
    <property type="entry name" value="GIY-YIG endonuclease"/>
    <property type="match status" value="1"/>
</dbReference>
<comment type="function">
    <text evidence="7">The UvrABC repair system catalyzes the recognition and processing of DNA lesions. UvrC both incises the 5' and 3' sides of the lesion. The N-terminal half is responsible for the 3' incision and the C-terminal half is responsible for the 5' incision.</text>
</comment>
<keyword evidence="1 7" id="KW-0963">Cytoplasm</keyword>
<evidence type="ECO:0000313" key="11">
    <source>
        <dbReference type="Proteomes" id="UP001500433"/>
    </source>
</evidence>
<dbReference type="InterPro" id="IPR001162">
    <property type="entry name" value="UvrC_RNase_H_dom"/>
</dbReference>
<dbReference type="Pfam" id="PF14520">
    <property type="entry name" value="HHH_5"/>
    <property type="match status" value="1"/>
</dbReference>
<dbReference type="InterPro" id="IPR036876">
    <property type="entry name" value="UVR_dom_sf"/>
</dbReference>
<comment type="subunit">
    <text evidence="7">Interacts with UvrB in an incision complex.</text>
</comment>
<dbReference type="PANTHER" id="PTHR30562:SF1">
    <property type="entry name" value="UVRABC SYSTEM PROTEIN C"/>
    <property type="match status" value="1"/>
</dbReference>
<evidence type="ECO:0000313" key="10">
    <source>
        <dbReference type="EMBL" id="GAA4889942.1"/>
    </source>
</evidence>
<keyword evidence="4 7" id="KW-0267">Excision nuclease</keyword>
<protein>
    <recommendedName>
        <fullName evidence="7">UvrABC system protein C</fullName>
        <shortName evidence="7">Protein UvrC</shortName>
    </recommendedName>
    <alternativeName>
        <fullName evidence="7">Excinuclease ABC subunit C</fullName>
    </alternativeName>
</protein>
<proteinExistence type="inferred from homology"/>
<dbReference type="PANTHER" id="PTHR30562">
    <property type="entry name" value="UVRC/OXIDOREDUCTASE"/>
    <property type="match status" value="1"/>
</dbReference>
<dbReference type="CDD" id="cd10434">
    <property type="entry name" value="GIY-YIG_UvrC_Cho"/>
    <property type="match status" value="1"/>
</dbReference>
<dbReference type="SUPFAM" id="SSF47781">
    <property type="entry name" value="RuvA domain 2-like"/>
    <property type="match status" value="1"/>
</dbReference>
<comment type="subcellular location">
    <subcellularLocation>
        <location evidence="7">Cytoplasm</location>
    </subcellularLocation>
</comment>
<dbReference type="InterPro" id="IPR047296">
    <property type="entry name" value="GIY-YIG_UvrC_Cho"/>
</dbReference>
<evidence type="ECO:0000256" key="4">
    <source>
        <dbReference type="ARBA" id="ARBA00022881"/>
    </source>
</evidence>
<dbReference type="Pfam" id="PF01541">
    <property type="entry name" value="GIY-YIG"/>
    <property type="match status" value="1"/>
</dbReference>
<evidence type="ECO:0000256" key="1">
    <source>
        <dbReference type="ARBA" id="ARBA00022490"/>
    </source>
</evidence>
<dbReference type="NCBIfam" id="TIGR00194">
    <property type="entry name" value="uvrC"/>
    <property type="match status" value="1"/>
</dbReference>
<dbReference type="Pfam" id="PF08459">
    <property type="entry name" value="UvrC_RNaseH_dom"/>
    <property type="match status" value="1"/>
</dbReference>
<evidence type="ECO:0000259" key="8">
    <source>
        <dbReference type="PROSITE" id="PS50164"/>
    </source>
</evidence>
<sequence length="597" mass="69143">MDTPDLEIQLKTLPNQPGVYQYFDKEGTIIYVGKAKNLKKRVSSYFTKTHENGKTRVLVKKIVNIKHIVVETETDALLLENNLIKKHKPRYNVLLKDDKSYPWICIKKERFPRVFSTRRVFKDGGEYFGPYTSGKTVHTLLDLIKGLYSLRNCNFHLSEAKIEAKKYKVCLEYHLGNCKGACEGLETEVEYNKNIKAIKEILKGNFKDSLLQFKLQMRNYAENMQFEEAQKIKEKVEVLENYQSKSTIVNPKISNVDVFSIMSDESYGYVNFLQLSYGSIIRSHTLEIKKKLDETDLQLLELAITEIRQRFNSNSKEIYVPFKVDLGEDVKVTIPKLGDKKHILDLSLRNAKYFRMERFKQMKIVDPDRHANRIMAQMKVDLRLSEEPRHIECFDNSNIQGTHPVAACVVFKNGKPSKKDYRHFNIKTVEGPDDFASMEEVVYRRYKRLVEEDKPLPELIIIDGGKGQLSSALKSLDALNLRGKIAIIGIAKRLEELFYPNDPIPLYLDKKSETLKIIQQLRNEAHRFGIEHHRNKRSKTALNTELETISGIGEKTVVQLLKHFKSAKRVANAKLDELEAVVGVSRAEKVYNYYHKK</sequence>
<name>A0ABP9EYL6_9FLAO</name>
<dbReference type="Gene3D" id="3.40.1440.10">
    <property type="entry name" value="GIY-YIG endonuclease"/>
    <property type="match status" value="1"/>
</dbReference>
<dbReference type="HAMAP" id="MF_00203">
    <property type="entry name" value="UvrC"/>
    <property type="match status" value="1"/>
</dbReference>
<dbReference type="EMBL" id="BAABJH010000001">
    <property type="protein sequence ID" value="GAA4889942.1"/>
    <property type="molecule type" value="Genomic_DNA"/>
</dbReference>
<dbReference type="RefSeq" id="WP_345273669.1">
    <property type="nucleotide sequence ID" value="NZ_BAABJH010000001.1"/>
</dbReference>
<evidence type="ECO:0000256" key="3">
    <source>
        <dbReference type="ARBA" id="ARBA00022769"/>
    </source>
</evidence>
<reference evidence="11" key="1">
    <citation type="journal article" date="2019" name="Int. J. Syst. Evol. Microbiol.">
        <title>The Global Catalogue of Microorganisms (GCM) 10K type strain sequencing project: providing services to taxonomists for standard genome sequencing and annotation.</title>
        <authorList>
            <consortium name="The Broad Institute Genomics Platform"/>
            <consortium name="The Broad Institute Genome Sequencing Center for Infectious Disease"/>
            <person name="Wu L."/>
            <person name="Ma J."/>
        </authorList>
    </citation>
    <scope>NUCLEOTIDE SEQUENCE [LARGE SCALE GENOMIC DNA]</scope>
    <source>
        <strain evidence="11">JCM 18274</strain>
    </source>
</reference>
<accession>A0ABP9EYL6</accession>
<dbReference type="SUPFAM" id="SSF46600">
    <property type="entry name" value="C-terminal UvrC-binding domain of UvrB"/>
    <property type="match status" value="1"/>
</dbReference>
<feature type="domain" description="GIY-YIG" evidence="8">
    <location>
        <begin position="15"/>
        <end position="93"/>
    </location>
</feature>
<dbReference type="Pfam" id="PF22920">
    <property type="entry name" value="UvrC_RNaseH"/>
    <property type="match status" value="1"/>
</dbReference>
<keyword evidence="2 7" id="KW-0227">DNA damage</keyword>
<dbReference type="Gene3D" id="3.30.420.340">
    <property type="entry name" value="UvrC, RNAse H endonuclease domain"/>
    <property type="match status" value="1"/>
</dbReference>
<dbReference type="PROSITE" id="PS50164">
    <property type="entry name" value="GIY_YIG"/>
    <property type="match status" value="1"/>
</dbReference>
<keyword evidence="6 7" id="KW-0742">SOS response</keyword>
<evidence type="ECO:0000256" key="5">
    <source>
        <dbReference type="ARBA" id="ARBA00023204"/>
    </source>
</evidence>
<evidence type="ECO:0000259" key="9">
    <source>
        <dbReference type="PROSITE" id="PS50165"/>
    </source>
</evidence>
<comment type="caution">
    <text evidence="10">The sequence shown here is derived from an EMBL/GenBank/DDBJ whole genome shotgun (WGS) entry which is preliminary data.</text>
</comment>